<feature type="domain" description="C2H2-type" evidence="14">
    <location>
        <begin position="604"/>
        <end position="631"/>
    </location>
</feature>
<feature type="domain" description="C2H2-type" evidence="14">
    <location>
        <begin position="725"/>
        <end position="752"/>
    </location>
</feature>
<feature type="compositionally biased region" description="Low complexity" evidence="12">
    <location>
        <begin position="854"/>
        <end position="869"/>
    </location>
</feature>
<dbReference type="SUPFAM" id="SSF54695">
    <property type="entry name" value="POZ domain"/>
    <property type="match status" value="1"/>
</dbReference>
<evidence type="ECO:0000256" key="7">
    <source>
        <dbReference type="ARBA" id="ARBA00023125"/>
    </source>
</evidence>
<evidence type="ECO:0000256" key="11">
    <source>
        <dbReference type="PROSITE-ProRule" id="PRU00042"/>
    </source>
</evidence>
<dbReference type="InterPro" id="IPR036236">
    <property type="entry name" value="Znf_C2H2_sf"/>
</dbReference>
<evidence type="ECO:0000256" key="2">
    <source>
        <dbReference type="ARBA" id="ARBA00022723"/>
    </source>
</evidence>
<dbReference type="SMART" id="SM00355">
    <property type="entry name" value="ZnF_C2H2"/>
    <property type="match status" value="13"/>
</dbReference>
<dbReference type="Gene3D" id="3.30.710.10">
    <property type="entry name" value="Potassium Channel Kv1.1, Chain A"/>
    <property type="match status" value="1"/>
</dbReference>
<accession>A0A3P8VRC7</accession>
<keyword evidence="6" id="KW-0805">Transcription regulation</keyword>
<evidence type="ECO:0000256" key="12">
    <source>
        <dbReference type="SAM" id="MobiDB-lite"/>
    </source>
</evidence>
<keyword evidence="3" id="KW-0677">Repeat</keyword>
<feature type="region of interest" description="Disordered" evidence="12">
    <location>
        <begin position="837"/>
        <end position="870"/>
    </location>
</feature>
<evidence type="ECO:0000313" key="16">
    <source>
        <dbReference type="Proteomes" id="UP000265120"/>
    </source>
</evidence>
<feature type="domain" description="C2H2-type" evidence="14">
    <location>
        <begin position="576"/>
        <end position="603"/>
    </location>
</feature>
<dbReference type="RefSeq" id="XP_024921889.1">
    <property type="nucleotide sequence ID" value="XM_025066121.1"/>
</dbReference>
<dbReference type="PANTHER" id="PTHR24399">
    <property type="entry name" value="ZINC FINGER AND BTB DOMAIN-CONTAINING"/>
    <property type="match status" value="1"/>
</dbReference>
<dbReference type="InterPro" id="IPR011333">
    <property type="entry name" value="SKP1/BTB/POZ_sf"/>
</dbReference>
<dbReference type="RefSeq" id="XP_008331872.1">
    <property type="nucleotide sequence ID" value="XM_008333650.3"/>
</dbReference>
<evidence type="ECO:0000256" key="4">
    <source>
        <dbReference type="ARBA" id="ARBA00022771"/>
    </source>
</evidence>
<dbReference type="Ensembl" id="ENSCSET00000018000.1">
    <property type="protein sequence ID" value="ENSCSEP00000017780.1"/>
    <property type="gene ID" value="ENSCSEG00000011395.1"/>
</dbReference>
<feature type="compositionally biased region" description="Basic residues" evidence="12">
    <location>
        <begin position="1"/>
        <end position="16"/>
    </location>
</feature>
<dbReference type="GeneTree" id="ENSGT00550000075080"/>
<feature type="region of interest" description="Disordered" evidence="12">
    <location>
        <begin position="889"/>
        <end position="926"/>
    </location>
</feature>
<reference evidence="15 16" key="1">
    <citation type="journal article" date="2014" name="Nat. Genet.">
        <title>Whole-genome sequence of a flatfish provides insights into ZW sex chromosome evolution and adaptation to a benthic lifestyle.</title>
        <authorList>
            <person name="Chen S."/>
            <person name="Zhang G."/>
            <person name="Shao C."/>
            <person name="Huang Q."/>
            <person name="Liu G."/>
            <person name="Zhang P."/>
            <person name="Song W."/>
            <person name="An N."/>
            <person name="Chalopin D."/>
            <person name="Volff J.N."/>
            <person name="Hong Y."/>
            <person name="Li Q."/>
            <person name="Sha Z."/>
            <person name="Zhou H."/>
            <person name="Xie M."/>
            <person name="Yu Q."/>
            <person name="Liu Y."/>
            <person name="Xiang H."/>
            <person name="Wang N."/>
            <person name="Wu K."/>
            <person name="Yang C."/>
            <person name="Zhou Q."/>
            <person name="Liao X."/>
            <person name="Yang L."/>
            <person name="Hu Q."/>
            <person name="Zhang J."/>
            <person name="Meng L."/>
            <person name="Jin L."/>
            <person name="Tian Y."/>
            <person name="Lian J."/>
            <person name="Yang J."/>
            <person name="Miao G."/>
            <person name="Liu S."/>
            <person name="Liang Z."/>
            <person name="Yan F."/>
            <person name="Li Y."/>
            <person name="Sun B."/>
            <person name="Zhang H."/>
            <person name="Zhang J."/>
            <person name="Zhu Y."/>
            <person name="Du M."/>
            <person name="Zhao Y."/>
            <person name="Schartl M."/>
            <person name="Tang Q."/>
            <person name="Wang J."/>
        </authorList>
    </citation>
    <scope>NUCLEOTIDE SEQUENCE</scope>
</reference>
<dbReference type="PANTHER" id="PTHR24399:SF23">
    <property type="entry name" value="C2H2-TYPE DOMAIN-CONTAINING PROTEIN"/>
    <property type="match status" value="1"/>
</dbReference>
<dbReference type="Pfam" id="PF00096">
    <property type="entry name" value="zf-C2H2"/>
    <property type="match status" value="8"/>
</dbReference>
<feature type="domain" description="C2H2-type" evidence="14">
    <location>
        <begin position="697"/>
        <end position="724"/>
    </location>
</feature>
<organism evidence="15 16">
    <name type="scientific">Cynoglossus semilaevis</name>
    <name type="common">Tongue sole</name>
    <dbReference type="NCBI Taxonomy" id="244447"/>
    <lineage>
        <taxon>Eukaryota</taxon>
        <taxon>Metazoa</taxon>
        <taxon>Chordata</taxon>
        <taxon>Craniata</taxon>
        <taxon>Vertebrata</taxon>
        <taxon>Euteleostomi</taxon>
        <taxon>Actinopterygii</taxon>
        <taxon>Neopterygii</taxon>
        <taxon>Teleostei</taxon>
        <taxon>Neoteleostei</taxon>
        <taxon>Acanthomorphata</taxon>
        <taxon>Carangaria</taxon>
        <taxon>Pleuronectiformes</taxon>
        <taxon>Pleuronectoidei</taxon>
        <taxon>Cynoglossidae</taxon>
        <taxon>Cynoglossinae</taxon>
        <taxon>Cynoglossus</taxon>
    </lineage>
</organism>
<feature type="compositionally biased region" description="Polar residues" evidence="12">
    <location>
        <begin position="837"/>
        <end position="853"/>
    </location>
</feature>
<comment type="subcellular location">
    <subcellularLocation>
        <location evidence="1">Nucleus</location>
    </subcellularLocation>
</comment>
<dbReference type="GO" id="GO:0005654">
    <property type="term" value="C:nucleoplasm"/>
    <property type="evidence" value="ECO:0007669"/>
    <property type="project" value="TreeGrafter"/>
</dbReference>
<dbReference type="SUPFAM" id="SSF57667">
    <property type="entry name" value="beta-beta-alpha zinc fingers"/>
    <property type="match status" value="7"/>
</dbReference>
<dbReference type="Proteomes" id="UP000265120">
    <property type="component" value="Chromosome 20"/>
</dbReference>
<feature type="domain" description="C2H2-type" evidence="14">
    <location>
        <begin position="547"/>
        <end position="575"/>
    </location>
</feature>
<feature type="domain" description="C2H2-type" evidence="14">
    <location>
        <begin position="390"/>
        <end position="417"/>
    </location>
</feature>
<dbReference type="Ensembl" id="ENSCSET00000017984.1">
    <property type="protein sequence ID" value="ENSCSEP00000017763.1"/>
    <property type="gene ID" value="ENSCSEG00000011395.1"/>
</dbReference>
<evidence type="ECO:0000259" key="14">
    <source>
        <dbReference type="PROSITE" id="PS50157"/>
    </source>
</evidence>
<keyword evidence="7" id="KW-0238">DNA-binding</keyword>
<dbReference type="FunFam" id="3.30.160.60:FF:000841">
    <property type="entry name" value="zinc finger and BTB domain-containing protein 41"/>
    <property type="match status" value="1"/>
</dbReference>
<dbReference type="SMART" id="SM00225">
    <property type="entry name" value="BTB"/>
    <property type="match status" value="1"/>
</dbReference>
<keyword evidence="4 11" id="KW-0863">Zinc-finger</keyword>
<dbReference type="GO" id="GO:0001227">
    <property type="term" value="F:DNA-binding transcription repressor activity, RNA polymerase II-specific"/>
    <property type="evidence" value="ECO:0007669"/>
    <property type="project" value="TreeGrafter"/>
</dbReference>
<evidence type="ECO:0000256" key="8">
    <source>
        <dbReference type="ARBA" id="ARBA00023163"/>
    </source>
</evidence>
<dbReference type="RefSeq" id="XP_024921890.1">
    <property type="nucleotide sequence ID" value="XM_025066122.1"/>
</dbReference>
<feature type="domain" description="BTB" evidence="13">
    <location>
        <begin position="73"/>
        <end position="137"/>
    </location>
</feature>
<dbReference type="PROSITE" id="PS00028">
    <property type="entry name" value="ZINC_FINGER_C2H2_1"/>
    <property type="match status" value="12"/>
</dbReference>
<dbReference type="STRING" id="244447.ENSCSEP00000017763"/>
<feature type="compositionally biased region" description="Basic and acidic residues" evidence="12">
    <location>
        <begin position="214"/>
        <end position="235"/>
    </location>
</feature>
<keyword evidence="2" id="KW-0479">Metal-binding</keyword>
<dbReference type="PROSITE" id="PS50097">
    <property type="entry name" value="BTB"/>
    <property type="match status" value="1"/>
</dbReference>
<evidence type="ECO:0000256" key="10">
    <source>
        <dbReference type="ARBA" id="ARBA00070983"/>
    </source>
</evidence>
<dbReference type="GO" id="GO:0001817">
    <property type="term" value="P:regulation of cytokine production"/>
    <property type="evidence" value="ECO:0007669"/>
    <property type="project" value="TreeGrafter"/>
</dbReference>
<evidence type="ECO:0000256" key="3">
    <source>
        <dbReference type="ARBA" id="ARBA00022737"/>
    </source>
</evidence>
<dbReference type="RefSeq" id="XP_008331871.1">
    <property type="nucleotide sequence ID" value="XM_008333649.3"/>
</dbReference>
<evidence type="ECO:0000256" key="5">
    <source>
        <dbReference type="ARBA" id="ARBA00022833"/>
    </source>
</evidence>
<dbReference type="OrthoDB" id="654211at2759"/>
<feature type="compositionally biased region" description="Polar residues" evidence="12">
    <location>
        <begin position="263"/>
        <end position="277"/>
    </location>
</feature>
<dbReference type="PROSITE" id="PS50157">
    <property type="entry name" value="ZINC_FINGER_C2H2_2"/>
    <property type="match status" value="12"/>
</dbReference>
<dbReference type="FunFam" id="3.30.160.60:FF:001227">
    <property type="entry name" value="Zinc finger and BTB domain containing 41"/>
    <property type="match status" value="1"/>
</dbReference>
<keyword evidence="5" id="KW-0862">Zinc</keyword>
<dbReference type="InterPro" id="IPR013087">
    <property type="entry name" value="Znf_C2H2_type"/>
</dbReference>
<feature type="region of interest" description="Disordered" evidence="12">
    <location>
        <begin position="337"/>
        <end position="367"/>
    </location>
</feature>
<feature type="domain" description="C2H2-type" evidence="14">
    <location>
        <begin position="753"/>
        <end position="781"/>
    </location>
</feature>
<evidence type="ECO:0000313" key="15">
    <source>
        <dbReference type="Ensembl" id="ENSCSEP00000017763.1"/>
    </source>
</evidence>
<reference evidence="15" key="2">
    <citation type="submission" date="2025-05" db="UniProtKB">
        <authorList>
            <consortium name="Ensembl"/>
        </authorList>
    </citation>
    <scope>IDENTIFICATION</scope>
</reference>
<dbReference type="FunFam" id="3.30.160.60:FF:001282">
    <property type="entry name" value="Zinc finger and BTB domain-containing protein 41"/>
    <property type="match status" value="1"/>
</dbReference>
<feature type="domain" description="C2H2-type" evidence="14">
    <location>
        <begin position="520"/>
        <end position="548"/>
    </location>
</feature>
<feature type="region of interest" description="Disordered" evidence="12">
    <location>
        <begin position="1"/>
        <end position="23"/>
    </location>
</feature>
<name>A0A3P8VRC7_CYNSE</name>
<dbReference type="GO" id="GO:0008270">
    <property type="term" value="F:zinc ion binding"/>
    <property type="evidence" value="ECO:0007669"/>
    <property type="project" value="UniProtKB-KW"/>
</dbReference>
<dbReference type="Pfam" id="PF00651">
    <property type="entry name" value="BTB"/>
    <property type="match status" value="1"/>
</dbReference>
<dbReference type="GeneID" id="103395847"/>
<feature type="domain" description="C2H2-type" evidence="14">
    <location>
        <begin position="632"/>
        <end position="659"/>
    </location>
</feature>
<feature type="compositionally biased region" description="Basic and acidic residues" evidence="12">
    <location>
        <begin position="340"/>
        <end position="359"/>
    </location>
</feature>
<evidence type="ECO:0000256" key="9">
    <source>
        <dbReference type="ARBA" id="ARBA00023242"/>
    </source>
</evidence>
<dbReference type="OMA" id="MVEKASF"/>
<feature type="domain" description="C2H2-type" evidence="14">
    <location>
        <begin position="492"/>
        <end position="519"/>
    </location>
</feature>
<evidence type="ECO:0000256" key="6">
    <source>
        <dbReference type="ARBA" id="ARBA00023015"/>
    </source>
</evidence>
<feature type="domain" description="C2H2-type" evidence="14">
    <location>
        <begin position="660"/>
        <end position="688"/>
    </location>
</feature>
<dbReference type="AlphaFoldDB" id="A0A3P8VRC7"/>
<dbReference type="InterPro" id="IPR000210">
    <property type="entry name" value="BTB/POZ_dom"/>
</dbReference>
<dbReference type="KEGG" id="csem:103395847"/>
<keyword evidence="8" id="KW-0804">Transcription</keyword>
<feature type="compositionally biased region" description="Basic residues" evidence="12">
    <location>
        <begin position="238"/>
        <end position="251"/>
    </location>
</feature>
<dbReference type="RefSeq" id="XP_024921888.1">
    <property type="nucleotide sequence ID" value="XM_025066120.1"/>
</dbReference>
<feature type="region of interest" description="Disordered" evidence="12">
    <location>
        <begin position="167"/>
        <end position="303"/>
    </location>
</feature>
<keyword evidence="9" id="KW-0539">Nucleus</keyword>
<sequence length="926" mass="104674">MKKKPRPPLRTSKRNKLVSSNDDCPAEEENFIAPSSSEIVLESALEVHHLTLPQRSQSLLTFLNEDRSRQKFCDLSVSVGGKIFQAHKVVLAHGSSYFHAELSKNPTTTQVTLDHVDDCVFQHLLSFLYASECLVTEKDLPALTEAARFLDMTELLKMLCGEAAAQPQSLSQDQAEIQKSPETEMSSTISPAGGQSPMEDIRQDIFENSTESSSGDHHRDAAQEDSLPEKVDTAGRKMPGRRRSSRTRRIPGKYQRADRKDTVSSPEENTKVLSSVVQDEARVEEAEEPAAENLMAREDVNPVAGEQRVDADVVEDEGGDIIEVVLSQEKIDEVCAAEKGSQDVESKKSEGDGVEKPEMCGRAAGNSVKSPTYPEGLAPVITYTSSRKTLKCPKCDKVFDRAGKYESHTRVHTGEKPFQCDICFQCYSTKSNLTVHKKKHTSDTPCQKKEHKCPFCNKLHASKKTLAKHVRRFHPDNIQEFFSPKKKKSEGWKCAACGKTFTRRPHLQEHMILHSQDRPFKCSYCDEHFKSRFARLKHHEKHHLGPFPCEICGRQFNDTGNRKRHIECTHGGKRKWTCFVCGKSVRERTTLREHMRIHSGEKPHLCSICGQSFRHGSSYRLHLRVHHDDKRYECDECGKTFIRHDHLTKHKKIHSGEKAHQCEECGKCFRRQDHLTVHYKSIHLGVKVWQKYKTAVHQCEVCKKEFKGKSSLEMHFRTHSGEKPHRCPECHQTFRIKKTLTKHMVIHSDARPFNCPHCSATFKRKDKLKYHVDHVHSNRITDQPAASHAEDKTVSVPFHENPKIYRTESKTALQSSPPPLNICVPVTLVPVQISGSAQGDINSPAGSSLSSPAQSVVNLQSQGQQQQNSAYQTTTELAFLEKYTLTPQPTNIIHPVRPDQMLDPREPSYLGTLLGLDSAPSVRNTD</sequence>
<feature type="compositionally biased region" description="Polar residues" evidence="12">
    <location>
        <begin position="167"/>
        <end position="177"/>
    </location>
</feature>
<dbReference type="CTD" id="360023"/>
<dbReference type="FunFam" id="3.30.160.60:FF:002343">
    <property type="entry name" value="Zinc finger protein 33A"/>
    <property type="match status" value="1"/>
</dbReference>
<dbReference type="Gene3D" id="3.30.160.60">
    <property type="entry name" value="Classic Zinc Finger"/>
    <property type="match status" value="11"/>
</dbReference>
<keyword evidence="16" id="KW-1185">Reference proteome</keyword>
<feature type="compositionally biased region" description="Basic and acidic residues" evidence="12">
    <location>
        <begin position="896"/>
        <end position="906"/>
    </location>
</feature>
<feature type="domain" description="C2H2-type" evidence="14">
    <location>
        <begin position="418"/>
        <end position="445"/>
    </location>
</feature>
<dbReference type="FunFam" id="3.30.160.60:FF:000337">
    <property type="entry name" value="Zinc finger and BTB domain containing 41"/>
    <property type="match status" value="2"/>
</dbReference>
<dbReference type="GO" id="GO:0000978">
    <property type="term" value="F:RNA polymerase II cis-regulatory region sequence-specific DNA binding"/>
    <property type="evidence" value="ECO:0007669"/>
    <property type="project" value="TreeGrafter"/>
</dbReference>
<evidence type="ECO:0000259" key="13">
    <source>
        <dbReference type="PROSITE" id="PS50097"/>
    </source>
</evidence>
<protein>
    <recommendedName>
        <fullName evidence="10">Zinc finger and BTB domain-containing protein 41</fullName>
    </recommendedName>
</protein>
<dbReference type="FunFam" id="3.30.160.60:FF:000624">
    <property type="entry name" value="zinc finger protein 697"/>
    <property type="match status" value="1"/>
</dbReference>
<proteinExistence type="predicted"/>
<dbReference type="FunFam" id="3.30.160.60:FF:002627">
    <property type="entry name" value="Zinc finger and BTB domain-containing 41"/>
    <property type="match status" value="1"/>
</dbReference>
<evidence type="ECO:0000256" key="1">
    <source>
        <dbReference type="ARBA" id="ARBA00004123"/>
    </source>
</evidence>
<dbReference type="GO" id="GO:0002682">
    <property type="term" value="P:regulation of immune system process"/>
    <property type="evidence" value="ECO:0007669"/>
    <property type="project" value="TreeGrafter"/>
</dbReference>